<evidence type="ECO:0000313" key="3">
    <source>
        <dbReference type="Proteomes" id="UP000529946"/>
    </source>
</evidence>
<evidence type="ECO:0008006" key="4">
    <source>
        <dbReference type="Google" id="ProtNLM"/>
    </source>
</evidence>
<protein>
    <recommendedName>
        <fullName evidence="4">Glycine zipper domain-containing protein</fullName>
    </recommendedName>
</protein>
<name>A0A7W6NQ25_9CAUL</name>
<dbReference type="PROSITE" id="PS51257">
    <property type="entry name" value="PROKAR_LIPOPROTEIN"/>
    <property type="match status" value="1"/>
</dbReference>
<sequence length="90" mass="9557">MSNTFRKAAALSAVLAGALMLQGCIVGAVVGTTGAVIGGTAKVTGAVLGAGVDAVTTSDEETKLKREREQREYEREQRRCEQRRERGQSC</sequence>
<dbReference type="AlphaFoldDB" id="A0A7W6NQ25"/>
<dbReference type="EMBL" id="JACIDM010000002">
    <property type="protein sequence ID" value="MBB4083448.1"/>
    <property type="molecule type" value="Genomic_DNA"/>
</dbReference>
<evidence type="ECO:0000256" key="1">
    <source>
        <dbReference type="SAM" id="MobiDB-lite"/>
    </source>
</evidence>
<reference evidence="2 3" key="1">
    <citation type="submission" date="2020-08" db="EMBL/GenBank/DDBJ databases">
        <title>Genomic Encyclopedia of Type Strains, Phase IV (KMG-IV): sequencing the most valuable type-strain genomes for metagenomic binning, comparative biology and taxonomic classification.</title>
        <authorList>
            <person name="Goeker M."/>
        </authorList>
    </citation>
    <scope>NUCLEOTIDE SEQUENCE [LARGE SCALE GENOMIC DNA]</scope>
    <source>
        <strain evidence="2 3">DSM 23960</strain>
    </source>
</reference>
<dbReference type="Proteomes" id="UP000529946">
    <property type="component" value="Unassembled WGS sequence"/>
</dbReference>
<accession>A0A7W6NQ25</accession>
<gene>
    <name evidence="2" type="ORF">GGR12_002314</name>
</gene>
<proteinExistence type="predicted"/>
<organism evidence="2 3">
    <name type="scientific">Brevundimonas lenta</name>
    <dbReference type="NCBI Taxonomy" id="424796"/>
    <lineage>
        <taxon>Bacteria</taxon>
        <taxon>Pseudomonadati</taxon>
        <taxon>Pseudomonadota</taxon>
        <taxon>Alphaproteobacteria</taxon>
        <taxon>Caulobacterales</taxon>
        <taxon>Caulobacteraceae</taxon>
        <taxon>Brevundimonas</taxon>
    </lineage>
</organism>
<comment type="caution">
    <text evidence="2">The sequence shown here is derived from an EMBL/GenBank/DDBJ whole genome shotgun (WGS) entry which is preliminary data.</text>
</comment>
<evidence type="ECO:0000313" key="2">
    <source>
        <dbReference type="EMBL" id="MBB4083448.1"/>
    </source>
</evidence>
<feature type="region of interest" description="Disordered" evidence="1">
    <location>
        <begin position="58"/>
        <end position="90"/>
    </location>
</feature>
<keyword evidence="3" id="KW-1185">Reference proteome</keyword>
<dbReference type="RefSeq" id="WP_183204540.1">
    <property type="nucleotide sequence ID" value="NZ_BAAAER010000009.1"/>
</dbReference>
<feature type="compositionally biased region" description="Basic and acidic residues" evidence="1">
    <location>
        <begin position="60"/>
        <end position="90"/>
    </location>
</feature>